<name>A0A9P4NAN8_9PLEO</name>
<proteinExistence type="predicted"/>
<dbReference type="EMBL" id="ML986581">
    <property type="protein sequence ID" value="KAF2269732.1"/>
    <property type="molecule type" value="Genomic_DNA"/>
</dbReference>
<feature type="region of interest" description="Disordered" evidence="1">
    <location>
        <begin position="34"/>
        <end position="62"/>
    </location>
</feature>
<accession>A0A9P4NAN8</accession>
<feature type="compositionally biased region" description="Basic residues" evidence="1">
    <location>
        <begin position="51"/>
        <end position="62"/>
    </location>
</feature>
<comment type="caution">
    <text evidence="2">The sequence shown here is derived from an EMBL/GenBank/DDBJ whole genome shotgun (WGS) entry which is preliminary data.</text>
</comment>
<feature type="region of interest" description="Disordered" evidence="1">
    <location>
        <begin position="1"/>
        <end position="20"/>
    </location>
</feature>
<sequence length="62" mass="7249">MNQRRQQPQNERAVAGSASPQRYLVLFKKPLSSTRRGCQGTLRSRREQSRHARKQAMKQVVR</sequence>
<evidence type="ECO:0000313" key="3">
    <source>
        <dbReference type="Proteomes" id="UP000800093"/>
    </source>
</evidence>
<gene>
    <name evidence="2" type="ORF">CC78DRAFT_528906</name>
</gene>
<feature type="compositionally biased region" description="Polar residues" evidence="1">
    <location>
        <begin position="1"/>
        <end position="10"/>
    </location>
</feature>
<evidence type="ECO:0000256" key="1">
    <source>
        <dbReference type="SAM" id="MobiDB-lite"/>
    </source>
</evidence>
<organism evidence="2 3">
    <name type="scientific">Lojkania enalia</name>
    <dbReference type="NCBI Taxonomy" id="147567"/>
    <lineage>
        <taxon>Eukaryota</taxon>
        <taxon>Fungi</taxon>
        <taxon>Dikarya</taxon>
        <taxon>Ascomycota</taxon>
        <taxon>Pezizomycotina</taxon>
        <taxon>Dothideomycetes</taxon>
        <taxon>Pleosporomycetidae</taxon>
        <taxon>Pleosporales</taxon>
        <taxon>Pleosporales incertae sedis</taxon>
        <taxon>Lojkania</taxon>
    </lineage>
</organism>
<dbReference type="AlphaFoldDB" id="A0A9P4NAN8"/>
<protein>
    <submittedName>
        <fullName evidence="2">Uncharacterized protein</fullName>
    </submittedName>
</protein>
<reference evidence="3" key="1">
    <citation type="journal article" date="2020" name="Stud. Mycol.">
        <title>101 Dothideomycetes genomes: A test case for predicting lifestyles and emergence of pathogens.</title>
        <authorList>
            <person name="Haridas S."/>
            <person name="Albert R."/>
            <person name="Binder M."/>
            <person name="Bloem J."/>
            <person name="LaButti K."/>
            <person name="Salamov A."/>
            <person name="Andreopoulos B."/>
            <person name="Baker S."/>
            <person name="Barry K."/>
            <person name="Bills G."/>
            <person name="Bluhm B."/>
            <person name="Cannon C."/>
            <person name="Castanera R."/>
            <person name="Culley D."/>
            <person name="Daum C."/>
            <person name="Ezra D."/>
            <person name="Gonzalez J."/>
            <person name="Henrissat B."/>
            <person name="Kuo A."/>
            <person name="Liang C."/>
            <person name="Lipzen A."/>
            <person name="Lutzoni F."/>
            <person name="Magnuson J."/>
            <person name="Mondo S."/>
            <person name="Nolan M."/>
            <person name="Ohm R."/>
            <person name="Pangilinan J."/>
            <person name="Park H.-J."/>
            <person name="Ramirez L."/>
            <person name="Alfaro M."/>
            <person name="Sun H."/>
            <person name="Tritt A."/>
            <person name="Yoshinaga Y."/>
            <person name="Zwiers L.-H."/>
            <person name="Turgeon B."/>
            <person name="Goodwin S."/>
            <person name="Spatafora J."/>
            <person name="Crous P."/>
            <person name="Grigoriev I."/>
        </authorList>
    </citation>
    <scope>NUCLEOTIDE SEQUENCE [LARGE SCALE GENOMIC DNA]</scope>
    <source>
        <strain evidence="3">CBS 304.66</strain>
    </source>
</reference>
<keyword evidence="3" id="KW-1185">Reference proteome</keyword>
<evidence type="ECO:0000313" key="2">
    <source>
        <dbReference type="EMBL" id="KAF2269732.1"/>
    </source>
</evidence>
<dbReference type="Proteomes" id="UP000800093">
    <property type="component" value="Unassembled WGS sequence"/>
</dbReference>